<dbReference type="CDD" id="cd21141">
    <property type="entry name" value="Cas6_III-like"/>
    <property type="match status" value="1"/>
</dbReference>
<name>A0ABR9U683_9CYAN</name>
<dbReference type="Pfam" id="PF10040">
    <property type="entry name" value="CRISPR_Cas6"/>
    <property type="match status" value="1"/>
</dbReference>
<evidence type="ECO:0000313" key="3">
    <source>
        <dbReference type="Proteomes" id="UP000640725"/>
    </source>
</evidence>
<dbReference type="RefSeq" id="WP_193867702.1">
    <property type="nucleotide sequence ID" value="NZ_JADEWU010000002.1"/>
</dbReference>
<dbReference type="InterPro" id="IPR019267">
    <property type="entry name" value="CRISPR-assoc_Cas6_C"/>
</dbReference>
<organism evidence="2 3">
    <name type="scientific">Planktothrix mougeotii LEGE 06226</name>
    <dbReference type="NCBI Taxonomy" id="1828728"/>
    <lineage>
        <taxon>Bacteria</taxon>
        <taxon>Bacillati</taxon>
        <taxon>Cyanobacteriota</taxon>
        <taxon>Cyanophyceae</taxon>
        <taxon>Oscillatoriophycideae</taxon>
        <taxon>Oscillatoriales</taxon>
        <taxon>Microcoleaceae</taxon>
        <taxon>Planktothrix</taxon>
    </lineage>
</organism>
<gene>
    <name evidence="2" type="primary">cas6</name>
    <name evidence="2" type="ORF">IQ236_01850</name>
</gene>
<dbReference type="EMBL" id="JADEWU010000002">
    <property type="protein sequence ID" value="MBE9141967.1"/>
    <property type="molecule type" value="Genomic_DNA"/>
</dbReference>
<sequence length="260" mass="29171">MLIRSTWTLKVSEPTVLPRSYNLELVKNLHNRLGLEIGKDEIPSVTYSSLLGICSASKDFLTFSPDQFYQLSICGLQAVSSKAIASLDLSAGLEFLGAKFEVCDRQDHITSYEELYTRLIANEPEPIHRFNLQFITPTAFAQGHNHLPLPLPSLMFRSWLERWNEFAPVYLGGDELISYLESGVAIKQHKIKTSLHQLQRGYTIGFTGQVTLQVLRYVEPLLANVAHLLVCYSQFASTGMKTRLGMGQTTVDEGIRECNG</sequence>
<feature type="domain" description="CRISPR-associated protein Cas6 C-terminal" evidence="1">
    <location>
        <begin position="132"/>
        <end position="249"/>
    </location>
</feature>
<evidence type="ECO:0000313" key="2">
    <source>
        <dbReference type="EMBL" id="MBE9141967.1"/>
    </source>
</evidence>
<proteinExistence type="predicted"/>
<accession>A0ABR9U683</accession>
<keyword evidence="3" id="KW-1185">Reference proteome</keyword>
<dbReference type="Gene3D" id="3.30.70.1900">
    <property type="match status" value="1"/>
</dbReference>
<protein>
    <submittedName>
        <fullName evidence="2">CRISPR system precrRNA processing endoribonuclease RAMP protein Cas6</fullName>
    </submittedName>
</protein>
<dbReference type="Proteomes" id="UP000640725">
    <property type="component" value="Unassembled WGS sequence"/>
</dbReference>
<reference evidence="2 3" key="1">
    <citation type="submission" date="2020-10" db="EMBL/GenBank/DDBJ databases">
        <authorList>
            <person name="Castelo-Branco R."/>
            <person name="Eusebio N."/>
            <person name="Adriana R."/>
            <person name="Vieira A."/>
            <person name="Brugerolle De Fraissinette N."/>
            <person name="Rezende De Castro R."/>
            <person name="Schneider M.P."/>
            <person name="Vasconcelos V."/>
            <person name="Leao P.N."/>
        </authorList>
    </citation>
    <scope>NUCLEOTIDE SEQUENCE [LARGE SCALE GENOMIC DNA]</scope>
    <source>
        <strain evidence="2 3">LEGE 06226</strain>
    </source>
</reference>
<comment type="caution">
    <text evidence="2">The sequence shown here is derived from an EMBL/GenBank/DDBJ whole genome shotgun (WGS) entry which is preliminary data.</text>
</comment>
<evidence type="ECO:0000259" key="1">
    <source>
        <dbReference type="Pfam" id="PF10040"/>
    </source>
</evidence>